<dbReference type="GO" id="GO:0006351">
    <property type="term" value="P:DNA-templated transcription"/>
    <property type="evidence" value="ECO:0007669"/>
    <property type="project" value="InterPro"/>
</dbReference>
<evidence type="ECO:0000256" key="2">
    <source>
        <dbReference type="ARBA" id="ARBA00022484"/>
    </source>
</evidence>
<name>A0A8A5N371_9VIRU</name>
<dbReference type="EMBL" id="MW560186">
    <property type="protein sequence ID" value="QTF98696.1"/>
    <property type="molecule type" value="Genomic_RNA"/>
</dbReference>
<dbReference type="Pfam" id="PF02123">
    <property type="entry name" value="RdRP_4"/>
    <property type="match status" value="1"/>
</dbReference>
<dbReference type="GO" id="GO:0003968">
    <property type="term" value="F:RNA-directed RNA polymerase activity"/>
    <property type="evidence" value="ECO:0007669"/>
    <property type="project" value="UniProtKB-KW"/>
</dbReference>
<keyword evidence="3 7" id="KW-0808">Transferase</keyword>
<sequence length="1222" mass="138109">MLEIKRLQLEHYSKTSNRIVLEPVSTPFAGDWVFEVVSCDCEFCDPDIPDVTNEVNALSQIIFGTTDVKSVALFLIAVPYLFKMMPDYVINKGQFSRVAFNNTYALYSRYSTAICKLHLLDPTSDPFFNERDLFEASGFRKTPDSFTSPFHEPKMLRGLATVDQLRATHHALRLITERIFANQFPDVLLFYDAIFDHENTVMPDFTPVVNDAAGRKRAFGTMFWREDVIALRPDAERKHLLAKVETGRLDKYGPKTWFTTILKDPLSIANDKSNSDLASCMLLAMRSGDKRALHLLLQIAFPATEQAIADRQRVTPKVLAAVLCRKFVDKHSKSGDPHIAMLFRRALGFTFYAFTSMVLYYLSSRTNALIFMHLVELGVLDSGMEKYEKITKQIHNTARRGQMLPSKLVPILPVTRRNCKLVTRYMYLNVLVGRFYVPELTIDSTIPDRVAYLGEHVSVGPDEARPSEETFKHQFDIHLADLTDAAGATLRDSHIKTDSDWMLRFLSYGASGSATTKGKQQLGMEKSVSKSFWLAARSGNLFKEIFYESEPSNTTKTIIKREAGKIRQLLASDINAWFAESVVLNEIESTIMRGAPEIPLELNATEDAERVINRFRQVANLEDHCITDVDYADFNVTHTLADFARYFERLAELSMIHIPDGDFIDGVPKRKLYHDAALWAANALLRLHVKQGADLKADYELLNRGLWSGWRSTQFFNTTMNVLYARIARTSLRYTIGEEALISTENCGDDSHAIGKSLFHGLSFASTLCEQGHELNSAKQLIGAKASEFLRVTYYPDFIAIGAMCRSIAGFVGSDLQRPANRAGRDFTQGCWNAGNNLIRRGFNRDNMLIILEELTAYWGIAIASDGRKLSFPRSLIHASTRNGGWGCQLFGSYDTLLDCTFPSHPLFKPAEHWAAPEMPAVDNFQNRFAQYVNGFGLRLVKPDILRHSLINAVITNQNYDFLDASIYDGWNDLVYSHCEEVIEFCRKTKKSHIPHVPLSADDKILIDSVLDTFFQDESTHTETKRQEGLHHGLVAHAPVTPEPNIRSESALEEYIAAIRASALGLFSAADMSAYNSTKPVDVGRHVPVAALLLMLKPDAVKKQLMAVYSRIPSALFIPLIDYQVHIPAIINGLIPSELRGKLNFIHNTVLARLKIKLDGLEPKSIKFPPPLVRQGHDLRLGSGYDAYTHDKIEQIMRYLMAVNAYYVVEYQRRGMHHRLMW</sequence>
<organism evidence="8">
    <name type="scientific">Rhizoctonia solani megabirnavirus 2</name>
    <dbReference type="NCBI Taxonomy" id="2820829"/>
    <lineage>
        <taxon>Viruses</taxon>
        <taxon>Riboviria</taxon>
        <taxon>Orthornavirae</taxon>
        <taxon>Duplornaviricota</taxon>
        <taxon>Chrymotiviricetes</taxon>
        <taxon>Ghabrivirales</taxon>
        <taxon>Alphatotivirineae</taxon>
        <taxon>Megabirnaviridae</taxon>
        <taxon>Megabirnavirus</taxon>
    </lineage>
</organism>
<evidence type="ECO:0000256" key="6">
    <source>
        <dbReference type="ARBA" id="ARBA00048744"/>
    </source>
</evidence>
<keyword evidence="5 7" id="KW-0547">Nucleotide-binding</keyword>
<evidence type="ECO:0000256" key="4">
    <source>
        <dbReference type="ARBA" id="ARBA00022695"/>
    </source>
</evidence>
<evidence type="ECO:0000256" key="3">
    <source>
        <dbReference type="ARBA" id="ARBA00022679"/>
    </source>
</evidence>
<protein>
    <recommendedName>
        <fullName evidence="1 7">RNA-directed RNA polymerase</fullName>
        <ecNumber evidence="1 7">2.7.7.48</ecNumber>
    </recommendedName>
</protein>
<dbReference type="EC" id="2.7.7.48" evidence="1 7"/>
<keyword evidence="7" id="KW-0693">Viral RNA replication</keyword>
<evidence type="ECO:0000256" key="1">
    <source>
        <dbReference type="ARBA" id="ARBA00012494"/>
    </source>
</evidence>
<evidence type="ECO:0000256" key="7">
    <source>
        <dbReference type="RuleBase" id="RU364050"/>
    </source>
</evidence>
<dbReference type="GO" id="GO:0003723">
    <property type="term" value="F:RNA binding"/>
    <property type="evidence" value="ECO:0007669"/>
    <property type="project" value="InterPro"/>
</dbReference>
<proteinExistence type="predicted"/>
<keyword evidence="4 7" id="KW-0548">Nucleotidyltransferase</keyword>
<dbReference type="InterPro" id="IPR043502">
    <property type="entry name" value="DNA/RNA_pol_sf"/>
</dbReference>
<keyword evidence="2 7" id="KW-0696">RNA-directed RNA polymerase</keyword>
<dbReference type="InterPro" id="IPR001795">
    <property type="entry name" value="RNA-dir_pol_luteovirus"/>
</dbReference>
<evidence type="ECO:0000313" key="8">
    <source>
        <dbReference type="EMBL" id="QTF98696.1"/>
    </source>
</evidence>
<dbReference type="GO" id="GO:0000166">
    <property type="term" value="F:nucleotide binding"/>
    <property type="evidence" value="ECO:0007669"/>
    <property type="project" value="UniProtKB-KW"/>
</dbReference>
<comment type="catalytic activity">
    <reaction evidence="6 7">
        <text>RNA(n) + a ribonucleoside 5'-triphosphate = RNA(n+1) + diphosphate</text>
        <dbReference type="Rhea" id="RHEA:21248"/>
        <dbReference type="Rhea" id="RHEA-COMP:14527"/>
        <dbReference type="Rhea" id="RHEA-COMP:17342"/>
        <dbReference type="ChEBI" id="CHEBI:33019"/>
        <dbReference type="ChEBI" id="CHEBI:61557"/>
        <dbReference type="ChEBI" id="CHEBI:140395"/>
        <dbReference type="EC" id="2.7.7.48"/>
    </reaction>
</comment>
<dbReference type="SUPFAM" id="SSF56672">
    <property type="entry name" value="DNA/RNA polymerases"/>
    <property type="match status" value="1"/>
</dbReference>
<reference evidence="8" key="1">
    <citation type="submission" date="2021-02" db="EMBL/GenBank/DDBJ databases">
        <authorList>
            <person name="Urzo M.L.R."/>
            <person name="Cope A.E."/>
            <person name="Guinto T.D."/>
            <person name="Kondo H."/>
            <person name="Suzuki N."/>
        </authorList>
    </citation>
    <scope>NUCLEOTIDE SEQUENCE</scope>
    <source>
        <strain evidence="8">Ph</strain>
    </source>
</reference>
<evidence type="ECO:0000256" key="5">
    <source>
        <dbReference type="ARBA" id="ARBA00022741"/>
    </source>
</evidence>
<accession>A0A8A5N371</accession>